<evidence type="ECO:0000256" key="1">
    <source>
        <dbReference type="SAM" id="MobiDB-lite"/>
    </source>
</evidence>
<dbReference type="InterPro" id="IPR026004">
    <property type="entry name" value="Septum_form"/>
</dbReference>
<name>A0A1I1DAK3_9ACTN</name>
<protein>
    <submittedName>
        <fullName evidence="4">Septum formation</fullName>
    </submittedName>
</protein>
<dbReference type="STRING" id="574651.SAMN04487968_10127"/>
<organism evidence="4 5">
    <name type="scientific">Nocardioides terrae</name>
    <dbReference type="NCBI Taxonomy" id="574651"/>
    <lineage>
        <taxon>Bacteria</taxon>
        <taxon>Bacillati</taxon>
        <taxon>Actinomycetota</taxon>
        <taxon>Actinomycetes</taxon>
        <taxon>Propionibacteriales</taxon>
        <taxon>Nocardioidaceae</taxon>
        <taxon>Nocardioides</taxon>
    </lineage>
</organism>
<feature type="region of interest" description="Disordered" evidence="1">
    <location>
        <begin position="21"/>
        <end position="45"/>
    </location>
</feature>
<evidence type="ECO:0000256" key="2">
    <source>
        <dbReference type="SAM" id="SignalP"/>
    </source>
</evidence>
<dbReference type="Proteomes" id="UP000198832">
    <property type="component" value="Unassembled WGS sequence"/>
</dbReference>
<dbReference type="Pfam" id="PF13845">
    <property type="entry name" value="Septum_form"/>
    <property type="match status" value="1"/>
</dbReference>
<keyword evidence="2" id="KW-0732">Signal</keyword>
<evidence type="ECO:0000313" key="4">
    <source>
        <dbReference type="EMBL" id="SFB70098.1"/>
    </source>
</evidence>
<feature type="signal peptide" evidence="2">
    <location>
        <begin position="1"/>
        <end position="21"/>
    </location>
</feature>
<reference evidence="4 5" key="1">
    <citation type="submission" date="2016-10" db="EMBL/GenBank/DDBJ databases">
        <authorList>
            <person name="de Groot N.N."/>
        </authorList>
    </citation>
    <scope>NUCLEOTIDE SEQUENCE [LARGE SCALE GENOMIC DNA]</scope>
    <source>
        <strain evidence="4 5">CGMCC 1.7056</strain>
    </source>
</reference>
<keyword evidence="5" id="KW-1185">Reference proteome</keyword>
<feature type="domain" description="Septum formation-related" evidence="3">
    <location>
        <begin position="130"/>
        <end position="262"/>
    </location>
</feature>
<evidence type="ECO:0000259" key="3">
    <source>
        <dbReference type="Pfam" id="PF13845"/>
    </source>
</evidence>
<accession>A0A1I1DAK3</accession>
<sequence>MTRLLSALAAVLLVAAGCTSADDDPAATARPTPPPRATAAPTPKNRVCHQLTYAQALAPTTTDDPVPCQGPHTSQTYAVGRLETETGGHLVAVDSPRVQRQVRTTCPERLASFLDGSAEQLRLSMLRAVWFTPTVQASDEGADWFRCDVIAVGGDQQLAALTGGLKGALGGSAAEDGPWAMCGTAEPGTPGFRRVPCGEDHSWRALRTIPLPTDAYPGEAAAKSAGQKTCREAGRAVAKDALDYKWGYEWPTQAQWDAGQTYGICWAPA</sequence>
<dbReference type="PROSITE" id="PS51257">
    <property type="entry name" value="PROKAR_LIPOPROTEIN"/>
    <property type="match status" value="1"/>
</dbReference>
<dbReference type="RefSeq" id="WP_245750040.1">
    <property type="nucleotide sequence ID" value="NZ_FOLB01000001.1"/>
</dbReference>
<feature type="chain" id="PRO_5011732815" evidence="2">
    <location>
        <begin position="22"/>
        <end position="269"/>
    </location>
</feature>
<dbReference type="EMBL" id="FOLB01000001">
    <property type="protein sequence ID" value="SFB70098.1"/>
    <property type="molecule type" value="Genomic_DNA"/>
</dbReference>
<evidence type="ECO:0000313" key="5">
    <source>
        <dbReference type="Proteomes" id="UP000198832"/>
    </source>
</evidence>
<gene>
    <name evidence="4" type="ORF">SAMN04487968_10127</name>
</gene>
<dbReference type="AlphaFoldDB" id="A0A1I1DAK3"/>
<proteinExistence type="predicted"/>